<dbReference type="EMBL" id="CAJSTJ010000119">
    <property type="protein sequence ID" value="CAG7557491.1"/>
    <property type="molecule type" value="Genomic_DNA"/>
</dbReference>
<reference evidence="4" key="1">
    <citation type="submission" date="2021-05" db="EMBL/GenBank/DDBJ databases">
        <authorList>
            <person name="Khan N."/>
        </authorList>
    </citation>
    <scope>NUCLEOTIDE SEQUENCE</scope>
</reference>
<evidence type="ECO:0000313" key="4">
    <source>
        <dbReference type="EMBL" id="CAG7557491.1"/>
    </source>
</evidence>
<dbReference type="GO" id="GO:0003677">
    <property type="term" value="F:DNA binding"/>
    <property type="evidence" value="ECO:0007669"/>
    <property type="project" value="InterPro"/>
</dbReference>
<gene>
    <name evidence="4" type="ORF">FEQUK3_LOCUS3242</name>
</gene>
<organism evidence="4 5">
    <name type="scientific">Fusarium equiseti</name>
    <name type="common">Fusarium scirpi</name>
    <dbReference type="NCBI Taxonomy" id="61235"/>
    <lineage>
        <taxon>Eukaryota</taxon>
        <taxon>Fungi</taxon>
        <taxon>Dikarya</taxon>
        <taxon>Ascomycota</taxon>
        <taxon>Pezizomycotina</taxon>
        <taxon>Sordariomycetes</taxon>
        <taxon>Hypocreomycetidae</taxon>
        <taxon>Hypocreales</taxon>
        <taxon>Nectriaceae</taxon>
        <taxon>Fusarium</taxon>
        <taxon>Fusarium incarnatum-equiseti species complex</taxon>
    </lineage>
</organism>
<keyword evidence="1" id="KW-0539">Nucleus</keyword>
<evidence type="ECO:0000259" key="3">
    <source>
        <dbReference type="SMART" id="SM00906"/>
    </source>
</evidence>
<dbReference type="Pfam" id="PF04082">
    <property type="entry name" value="Fungal_trans"/>
    <property type="match status" value="1"/>
</dbReference>
<dbReference type="Proteomes" id="UP000693738">
    <property type="component" value="Unassembled WGS sequence"/>
</dbReference>
<evidence type="ECO:0000256" key="1">
    <source>
        <dbReference type="ARBA" id="ARBA00023242"/>
    </source>
</evidence>
<dbReference type="InterPro" id="IPR007219">
    <property type="entry name" value="XnlR_reg_dom"/>
</dbReference>
<dbReference type="CDD" id="cd12148">
    <property type="entry name" value="fungal_TF_MHR"/>
    <property type="match status" value="1"/>
</dbReference>
<dbReference type="GO" id="GO:0008270">
    <property type="term" value="F:zinc ion binding"/>
    <property type="evidence" value="ECO:0007669"/>
    <property type="project" value="InterPro"/>
</dbReference>
<proteinExistence type="predicted"/>
<protein>
    <recommendedName>
        <fullName evidence="3">Xylanolytic transcriptional activator regulatory domain-containing protein</fullName>
    </recommendedName>
</protein>
<accession>A0A8J2IMG2</accession>
<feature type="region of interest" description="Disordered" evidence="2">
    <location>
        <begin position="649"/>
        <end position="692"/>
    </location>
</feature>
<comment type="caution">
    <text evidence="4">The sequence shown here is derived from an EMBL/GenBank/DDBJ whole genome shotgun (WGS) entry which is preliminary data.</text>
</comment>
<feature type="domain" description="Xylanolytic transcriptional activator regulatory" evidence="3">
    <location>
        <begin position="913"/>
        <end position="986"/>
    </location>
</feature>
<dbReference type="PANTHER" id="PTHR40788:SF2">
    <property type="entry name" value="CLR5 DOMAIN-CONTAINING PROTEIN"/>
    <property type="match status" value="1"/>
</dbReference>
<evidence type="ECO:0000256" key="2">
    <source>
        <dbReference type="SAM" id="MobiDB-lite"/>
    </source>
</evidence>
<dbReference type="PANTHER" id="PTHR40788">
    <property type="entry name" value="CLR5 DOMAIN-CONTAINING PROTEIN-RELATED"/>
    <property type="match status" value="1"/>
</dbReference>
<name>A0A8J2IMG2_FUSEQ</name>
<dbReference type="GO" id="GO:0006351">
    <property type="term" value="P:DNA-templated transcription"/>
    <property type="evidence" value="ECO:0007669"/>
    <property type="project" value="InterPro"/>
</dbReference>
<dbReference type="SMART" id="SM00906">
    <property type="entry name" value="Fungal_trans"/>
    <property type="match status" value="1"/>
</dbReference>
<sequence length="1379" mass="157834">MKGHLSYPEWADSPDDFNQEVKKLWQKDLPEFPSPAKLSKEAQEYSKTIFANYNTLKKKSRQQRLQILLKAWPGMPPAHRPDWKAVESEHQDTRASKYGSKFKDWYMWPYINQEDLSQPKLMLLFLNSRGRNPPPTFAATDCDAMHVGRVTEGLNPPWLNGYTMMMTGTKNASQYGYPLHWNDDEVIDLIKISIYEGYQLFPGEGLLVLKAQARVMEFLVDCCRQILHEIPPDKMVSSTYPIQPKPSLKTGTDESGHLSMATMALEAPYKVPSDLDFDRIASLLEAQTSAMKDHIWAMREDPAYFAEFLQEKRQHSMEDMLDTNGKPHSLVHKLHEHKLWAKLVAQICAEDYSKLEIMHILQRQACHLSVLEKKYRDQFNPNTQLPDGFRNALYRFRYFLRMATKAPLKTLKVEYEASPPLRWHYVREPPGTSCCGGDTCRIIPAQTFIPPQHNMFFIMDMIHEDQEHWTRQSILIDELERLLRSEPDANKLISKFVMGKIGYLSILSHCMKQLELFQPWARQYSYQKTFGYPGTHEFKETYDAATAEMDIMVDVLTGGNIPLDNLVNALRQAEANLDAVWAELDSLMKKNMPYYENLVLYELLSQPRSLRRTPEWVEPDQTKEKKKPGAEDDLWSLHRPLSNLFLGESEQPSQKIETIPSKKTKAKTKGEPAKAQTDETPPVEVPEPEPIDKQPTFAVDARALKVFRMLFFNLEVTSSSGTVFWNDFLYAMALTGFQMEKLYGSVWQFQPTGLDVERGIHFHEPHPKGKIPFEIARRHGRRLARTYGWNGGMFVLKVQEDFIYQYFLYLHPYYPLINERDFWDMYMSRDTDAREKPAMSLLVFQAMLFAASSFVSPAVLKNAGYTNVKVARNIFYRRAKLLFDLGVETDAYTKAQAALLLTFQFSAVEPHAGSTWLAIGIQNAIVAQAHNFQAPGASVRRRNGNKRLWWSLFWRDRVLTLGLRKPLQITPSSFNVNIDPMTLDDLADEIDHSEVYGSRTKRQLASILNLQCRLATILTDPLVVCYGPSAFDLTYSLDNFDETVVRIMADKERLACWKNEVDEAFGSSLDEAEAHRSTRLISSVVHIYAYAAQIALGNHEAMMIEQRQKGISVLDDAVLKGIGKNINYATAETTKLVRYIVQQGMTQHLPISAIAYIAFPLMLSSLDERISPNDLGSNEDQILTRYHAQAMHLCSQRFEGAVDISRMVTQIVQSIPIQLPLRPRPSAAAKTDLASLDHSVGYWDDLFVTRNYMKLRLSLDYALITGRPPTDIDLPSSLLQGTRMKRLSMGPINSLSAISLPPSRKRRASESVAGLPRVVELDESSTSHQFEEGTMDDITVRNQQPVFEKEGNTLVRPFFDYDTIWAASLFEEVTDQLWA</sequence>
<evidence type="ECO:0000313" key="5">
    <source>
        <dbReference type="Proteomes" id="UP000693738"/>
    </source>
</evidence>